<feature type="transmembrane region" description="Helical" evidence="1">
    <location>
        <begin position="59"/>
        <end position="84"/>
    </location>
</feature>
<protein>
    <submittedName>
        <fullName evidence="2">Uncharacterized protein</fullName>
    </submittedName>
</protein>
<keyword evidence="1" id="KW-1133">Transmembrane helix</keyword>
<proteinExistence type="predicted"/>
<dbReference type="AlphaFoldDB" id="A0AAV2NGC2"/>
<reference evidence="2" key="1">
    <citation type="submission" date="2024-04" db="EMBL/GenBank/DDBJ databases">
        <authorList>
            <consortium name="Molecular Ecology Group"/>
        </authorList>
    </citation>
    <scope>NUCLEOTIDE SEQUENCE</scope>
</reference>
<gene>
    <name evidence="2" type="ORF">LPLAT_LOCUS4942</name>
</gene>
<keyword evidence="1" id="KW-0472">Membrane</keyword>
<keyword evidence="3" id="KW-1185">Reference proteome</keyword>
<dbReference type="SUPFAM" id="SSF82866">
    <property type="entry name" value="Multidrug efflux transporter AcrB transmembrane domain"/>
    <property type="match status" value="1"/>
</dbReference>
<organism evidence="2 3">
    <name type="scientific">Lasius platythorax</name>
    <dbReference type="NCBI Taxonomy" id="488582"/>
    <lineage>
        <taxon>Eukaryota</taxon>
        <taxon>Metazoa</taxon>
        <taxon>Ecdysozoa</taxon>
        <taxon>Arthropoda</taxon>
        <taxon>Hexapoda</taxon>
        <taxon>Insecta</taxon>
        <taxon>Pterygota</taxon>
        <taxon>Neoptera</taxon>
        <taxon>Endopterygota</taxon>
        <taxon>Hymenoptera</taxon>
        <taxon>Apocrita</taxon>
        <taxon>Aculeata</taxon>
        <taxon>Formicoidea</taxon>
        <taxon>Formicidae</taxon>
        <taxon>Formicinae</taxon>
        <taxon>Lasius</taxon>
        <taxon>Lasius</taxon>
    </lineage>
</organism>
<evidence type="ECO:0000313" key="2">
    <source>
        <dbReference type="EMBL" id="CAL1679222.1"/>
    </source>
</evidence>
<feature type="transmembrane region" description="Helical" evidence="1">
    <location>
        <begin position="91"/>
        <end position="111"/>
    </location>
</feature>
<dbReference type="Proteomes" id="UP001497644">
    <property type="component" value="Chromosome 15"/>
</dbReference>
<evidence type="ECO:0000313" key="3">
    <source>
        <dbReference type="Proteomes" id="UP001497644"/>
    </source>
</evidence>
<evidence type="ECO:0000256" key="1">
    <source>
        <dbReference type="SAM" id="Phobius"/>
    </source>
</evidence>
<sequence length="118" mass="13459">MSVPRGDQLRSDGMLTIDTQNMSNSVIERNKSIITKFPYPVYNRFHQNWRIDPEMSRHYWTASFFLPVGSIFILGVVVLLMVLFKRCPHTVAAIVAAILAIIIILTVVVSLNHEPIYT</sequence>
<keyword evidence="1" id="KW-0812">Transmembrane</keyword>
<accession>A0AAV2NGC2</accession>
<dbReference type="EMBL" id="OZ034838">
    <property type="protein sequence ID" value="CAL1679222.1"/>
    <property type="molecule type" value="Genomic_DNA"/>
</dbReference>
<name>A0AAV2NGC2_9HYME</name>